<evidence type="ECO:0000313" key="5">
    <source>
        <dbReference type="EMBL" id="EPY18810.1"/>
    </source>
</evidence>
<evidence type="ECO:0000313" key="6">
    <source>
        <dbReference type="Proteomes" id="UP000015354"/>
    </source>
</evidence>
<dbReference type="InterPro" id="IPR031101">
    <property type="entry name" value="Ctr9"/>
</dbReference>
<dbReference type="PROSITE" id="PS50005">
    <property type="entry name" value="TPR"/>
    <property type="match status" value="1"/>
</dbReference>
<dbReference type="OrthoDB" id="343875at2759"/>
<dbReference type="Gene3D" id="1.25.40.10">
    <property type="entry name" value="Tetratricopeptide repeat domain"/>
    <property type="match status" value="2"/>
</dbReference>
<evidence type="ECO:0000256" key="2">
    <source>
        <dbReference type="ARBA" id="ARBA00022803"/>
    </source>
</evidence>
<dbReference type="AlphaFoldDB" id="S9V799"/>
<keyword evidence="6" id="KW-1185">Reference proteome</keyword>
<dbReference type="GO" id="GO:0006368">
    <property type="term" value="P:transcription elongation by RNA polymerase II"/>
    <property type="evidence" value="ECO:0007669"/>
    <property type="project" value="TreeGrafter"/>
</dbReference>
<keyword evidence="1" id="KW-0677">Repeat</keyword>
<feature type="compositionally biased region" description="Low complexity" evidence="4">
    <location>
        <begin position="637"/>
        <end position="655"/>
    </location>
</feature>
<comment type="caution">
    <text evidence="5">The sequence shown here is derived from an EMBL/GenBank/DDBJ whole genome shotgun (WGS) entry which is preliminary data.</text>
</comment>
<proteinExistence type="predicted"/>
<feature type="region of interest" description="Disordered" evidence="4">
    <location>
        <begin position="631"/>
        <end position="655"/>
    </location>
</feature>
<dbReference type="Pfam" id="PF14559">
    <property type="entry name" value="TPR_19"/>
    <property type="match status" value="1"/>
</dbReference>
<evidence type="ECO:0000256" key="3">
    <source>
        <dbReference type="PROSITE-ProRule" id="PRU00339"/>
    </source>
</evidence>
<dbReference type="InterPro" id="IPR011990">
    <property type="entry name" value="TPR-like_helical_dom_sf"/>
</dbReference>
<reference evidence="5 6" key="1">
    <citation type="journal article" date="2013" name="PLoS ONE">
        <title>Predicting the Proteins of Angomonas deanei, Strigomonas culicis and Their Respective Endosymbionts Reveals New Aspects of the Trypanosomatidae Family.</title>
        <authorList>
            <person name="Motta M.C."/>
            <person name="Martins A.C."/>
            <person name="de Souza S.S."/>
            <person name="Catta-Preta C.M."/>
            <person name="Silva R."/>
            <person name="Klein C.C."/>
            <person name="de Almeida L.G."/>
            <person name="de Lima Cunha O."/>
            <person name="Ciapina L.P."/>
            <person name="Brocchi M."/>
            <person name="Colabardini A.C."/>
            <person name="de Araujo Lima B."/>
            <person name="Machado C.R."/>
            <person name="de Almeida Soares C.M."/>
            <person name="Probst C.M."/>
            <person name="de Menezes C.B."/>
            <person name="Thompson C.E."/>
            <person name="Bartholomeu D.C."/>
            <person name="Gradia D.F."/>
            <person name="Pavoni D.P."/>
            <person name="Grisard E.C."/>
            <person name="Fantinatti-Garboggini F."/>
            <person name="Marchini F.K."/>
            <person name="Rodrigues-Luiz G.F."/>
            <person name="Wagner G."/>
            <person name="Goldman G.H."/>
            <person name="Fietto J.L."/>
            <person name="Elias M.C."/>
            <person name="Goldman M.H."/>
            <person name="Sagot M.F."/>
            <person name="Pereira M."/>
            <person name="Stoco P.H."/>
            <person name="de Mendonca-Neto R.P."/>
            <person name="Teixeira S.M."/>
            <person name="Maciel T.E."/>
            <person name="de Oliveira Mendes T.A."/>
            <person name="Urmenyi T.P."/>
            <person name="de Souza W."/>
            <person name="Schenkman S."/>
            <person name="de Vasconcelos A.T."/>
        </authorList>
    </citation>
    <scope>NUCLEOTIDE SEQUENCE [LARGE SCALE GENOMIC DNA]</scope>
</reference>
<feature type="repeat" description="TPR" evidence="3">
    <location>
        <begin position="149"/>
        <end position="182"/>
    </location>
</feature>
<dbReference type="SUPFAM" id="SSF48452">
    <property type="entry name" value="TPR-like"/>
    <property type="match status" value="2"/>
</dbReference>
<evidence type="ECO:0000256" key="4">
    <source>
        <dbReference type="SAM" id="MobiDB-lite"/>
    </source>
</evidence>
<dbReference type="SUPFAM" id="SSF81901">
    <property type="entry name" value="HCP-like"/>
    <property type="match status" value="1"/>
</dbReference>
<dbReference type="EMBL" id="ATMH01009765">
    <property type="protein sequence ID" value="EPY18810.1"/>
    <property type="molecule type" value="Genomic_DNA"/>
</dbReference>
<keyword evidence="2 3" id="KW-0802">TPR repeat</keyword>
<gene>
    <name evidence="5" type="ORF">STCU_09765</name>
</gene>
<dbReference type="GO" id="GO:0006355">
    <property type="term" value="P:regulation of DNA-templated transcription"/>
    <property type="evidence" value="ECO:0007669"/>
    <property type="project" value="InterPro"/>
</dbReference>
<dbReference type="SMART" id="SM00028">
    <property type="entry name" value="TPR"/>
    <property type="match status" value="4"/>
</dbReference>
<organism evidence="5 6">
    <name type="scientific">Strigomonas culicis</name>
    <dbReference type="NCBI Taxonomy" id="28005"/>
    <lineage>
        <taxon>Eukaryota</taxon>
        <taxon>Discoba</taxon>
        <taxon>Euglenozoa</taxon>
        <taxon>Kinetoplastea</taxon>
        <taxon>Metakinetoplastina</taxon>
        <taxon>Trypanosomatida</taxon>
        <taxon>Trypanosomatidae</taxon>
        <taxon>Strigomonadinae</taxon>
        <taxon>Strigomonas</taxon>
    </lineage>
</organism>
<dbReference type="InterPro" id="IPR019734">
    <property type="entry name" value="TPR_rpt"/>
</dbReference>
<evidence type="ECO:0000256" key="1">
    <source>
        <dbReference type="ARBA" id="ARBA00022737"/>
    </source>
</evidence>
<accession>S9V799</accession>
<dbReference type="PANTHER" id="PTHR14027:SF2">
    <property type="entry name" value="RNA POLYMERASE-ASSOCIATED PROTEIN CTR9 HOMOLOG"/>
    <property type="match status" value="1"/>
</dbReference>
<protein>
    <submittedName>
        <fullName evidence="5">RNA polymerase-associated protein CTR9</fullName>
    </submittedName>
</protein>
<dbReference type="PANTHER" id="PTHR14027">
    <property type="entry name" value="RNA POLYMERASE-ASSOCIATED PROTEIN CTR9"/>
    <property type="match status" value="1"/>
</dbReference>
<sequence>MSTSQHILDEALEAFSHGKVSDSEAKLDLALKKARAARDVNAIFDASCVRASIDAMSGKDVSHIFADVRTEQPNYSVALANYFEGLSLLSRGSFHSARIKFAVAKNKDRFFVIANLGLAAVSFQNQEYKECFAYYREVLGELGSDIAPPIVRVGMGLCAYLLNKVEYAVKVLERALEVHPNDELALLALFVVYVDERNMGKVSEIVERLSGLVAYNPLVWLKAGDLMYFKALESGNVKRYIQPLRKLLSDVRDAGDAEECALANFQEGRLLLAAGAYEDAKVLLKAALDCYPQMLAAEIHFARLLMLTGEHSLAVSHLQKINERYPNQKEVLQLLAARCSYDGNHESATQLAHLLISSVAQGDLQSLTLASWCFRLNSAECRRCTSNVINVLRSERKAAPWQLLANMASLNHDADGLQAILDRELDGDFLTKPLKDIAFVPLIFNLALELEKKDRLMARQLYLYLVKEQSCFAAPYIRLHLMAKEDGWQQQAVTWMTLLAKVVPEDTMALVYLAETYLDQGKFQAATKILRSAKAKSVSVALALGSTMLRCCQIPGTDGKACLSAATDRFRYVLKEDKGNVLAVHGLACCLGVGEDRAICQSLLEHVGEVIPTASTCHRTISPTCRTSRCSRRATSRRSTTSRSRWTAPRSRTPC</sequence>
<dbReference type="GO" id="GO:0000993">
    <property type="term" value="F:RNA polymerase II complex binding"/>
    <property type="evidence" value="ECO:0007669"/>
    <property type="project" value="TreeGrafter"/>
</dbReference>
<dbReference type="GO" id="GO:0016593">
    <property type="term" value="C:Cdc73/Paf1 complex"/>
    <property type="evidence" value="ECO:0007669"/>
    <property type="project" value="TreeGrafter"/>
</dbReference>
<dbReference type="Proteomes" id="UP000015354">
    <property type="component" value="Unassembled WGS sequence"/>
</dbReference>
<name>S9V799_9TRYP</name>